<reference evidence="1" key="1">
    <citation type="submission" date="2020-05" db="EMBL/GenBank/DDBJ databases">
        <title>Phylogenomic resolution of chytrid fungi.</title>
        <authorList>
            <person name="Stajich J.E."/>
            <person name="Amses K."/>
            <person name="Simmons R."/>
            <person name="Seto K."/>
            <person name="Myers J."/>
            <person name="Bonds A."/>
            <person name="Quandt C.A."/>
            <person name="Barry K."/>
            <person name="Liu P."/>
            <person name="Grigoriev I."/>
            <person name="Longcore J.E."/>
            <person name="James T.Y."/>
        </authorList>
    </citation>
    <scope>NUCLEOTIDE SEQUENCE</scope>
    <source>
        <strain evidence="1">JEL0513</strain>
    </source>
</reference>
<organism evidence="1 2">
    <name type="scientific">Physocladia obscura</name>
    <dbReference type="NCBI Taxonomy" id="109957"/>
    <lineage>
        <taxon>Eukaryota</taxon>
        <taxon>Fungi</taxon>
        <taxon>Fungi incertae sedis</taxon>
        <taxon>Chytridiomycota</taxon>
        <taxon>Chytridiomycota incertae sedis</taxon>
        <taxon>Chytridiomycetes</taxon>
        <taxon>Chytridiales</taxon>
        <taxon>Chytriomycetaceae</taxon>
        <taxon>Physocladia</taxon>
    </lineage>
</organism>
<name>A0AAD5SXJ0_9FUNG</name>
<accession>A0AAD5SXJ0</accession>
<comment type="caution">
    <text evidence="1">The sequence shown here is derived from an EMBL/GenBank/DDBJ whole genome shotgun (WGS) entry which is preliminary data.</text>
</comment>
<dbReference type="EMBL" id="JADGJH010001248">
    <property type="protein sequence ID" value="KAJ3116122.1"/>
    <property type="molecule type" value="Genomic_DNA"/>
</dbReference>
<dbReference type="Proteomes" id="UP001211907">
    <property type="component" value="Unassembled WGS sequence"/>
</dbReference>
<gene>
    <name evidence="1" type="ORF">HK100_001146</name>
</gene>
<protein>
    <submittedName>
        <fullName evidence="1">Uncharacterized protein</fullName>
    </submittedName>
</protein>
<evidence type="ECO:0000313" key="1">
    <source>
        <dbReference type="EMBL" id="KAJ3116122.1"/>
    </source>
</evidence>
<dbReference type="AlphaFoldDB" id="A0AAD5SXJ0"/>
<proteinExistence type="predicted"/>
<evidence type="ECO:0000313" key="2">
    <source>
        <dbReference type="Proteomes" id="UP001211907"/>
    </source>
</evidence>
<sequence>MLYVAGPATVDGLPVAAGFPYSIEELVSSKNSRIRFSTISDTSTCSKSDYPREILGLIPMFVVEMTGVAAINLALKVSGNDLTYAGSLCDVVLQSGDTGEGSR</sequence>
<keyword evidence="2" id="KW-1185">Reference proteome</keyword>